<reference evidence="2" key="1">
    <citation type="submission" date="2021-02" db="EMBL/GenBank/DDBJ databases">
        <authorList>
            <person name="Dougan E. K."/>
            <person name="Rhodes N."/>
            <person name="Thang M."/>
            <person name="Chan C."/>
        </authorList>
    </citation>
    <scope>NUCLEOTIDE SEQUENCE</scope>
</reference>
<keyword evidence="3" id="KW-1185">Reference proteome</keyword>
<feature type="compositionally biased region" description="Basic and acidic residues" evidence="1">
    <location>
        <begin position="11"/>
        <end position="23"/>
    </location>
</feature>
<evidence type="ECO:0000313" key="3">
    <source>
        <dbReference type="Proteomes" id="UP000649617"/>
    </source>
</evidence>
<dbReference type="EMBL" id="CAJNIZ010025891">
    <property type="protein sequence ID" value="CAE7487741.1"/>
    <property type="molecule type" value="Genomic_DNA"/>
</dbReference>
<sequence>FRASEAGHQTAVKEDPHNTGPIEERHEFKSLQEQIITFIYNDNYIRSHFFVTPEGESMLVVEVESGPEAGKKLPSWLLPRGTAEEMCSCMKLLATG</sequence>
<dbReference type="OrthoDB" id="10654743at2759"/>
<feature type="region of interest" description="Disordered" evidence="1">
    <location>
        <begin position="1"/>
        <end position="23"/>
    </location>
</feature>
<accession>A0A812SRE9</accession>
<comment type="caution">
    <text evidence="2">The sequence shown here is derived from an EMBL/GenBank/DDBJ whole genome shotgun (WGS) entry which is preliminary data.</text>
</comment>
<protein>
    <submittedName>
        <fullName evidence="2">Uncharacterized protein</fullName>
    </submittedName>
</protein>
<evidence type="ECO:0000256" key="1">
    <source>
        <dbReference type="SAM" id="MobiDB-lite"/>
    </source>
</evidence>
<feature type="non-terminal residue" evidence="2">
    <location>
        <position position="1"/>
    </location>
</feature>
<dbReference type="AlphaFoldDB" id="A0A812SRE9"/>
<organism evidence="2 3">
    <name type="scientific">Symbiodinium pilosum</name>
    <name type="common">Dinoflagellate</name>
    <dbReference type="NCBI Taxonomy" id="2952"/>
    <lineage>
        <taxon>Eukaryota</taxon>
        <taxon>Sar</taxon>
        <taxon>Alveolata</taxon>
        <taxon>Dinophyceae</taxon>
        <taxon>Suessiales</taxon>
        <taxon>Symbiodiniaceae</taxon>
        <taxon>Symbiodinium</taxon>
    </lineage>
</organism>
<proteinExistence type="predicted"/>
<name>A0A812SRE9_SYMPI</name>
<dbReference type="Proteomes" id="UP000649617">
    <property type="component" value="Unassembled WGS sequence"/>
</dbReference>
<evidence type="ECO:0000313" key="2">
    <source>
        <dbReference type="EMBL" id="CAE7487741.1"/>
    </source>
</evidence>
<gene>
    <name evidence="2" type="ORF">SPIL2461_LOCUS12532</name>
</gene>